<accession>D2PTG1</accession>
<name>D2PTG1_KRIFD</name>
<proteinExistence type="predicted"/>
<reference evidence="2" key="1">
    <citation type="submission" date="2009-09" db="EMBL/GenBank/DDBJ databases">
        <title>The complete genome of Kribbella flavida DSM 17836.</title>
        <authorList>
            <consortium name="US DOE Joint Genome Institute (JGI-PGF)"/>
            <person name="Lucas S."/>
            <person name="Copeland A."/>
            <person name="Lapidus A."/>
            <person name="Glavina del Rio T."/>
            <person name="Dalin E."/>
            <person name="Tice H."/>
            <person name="Bruce D."/>
            <person name="Goodwin L."/>
            <person name="Pitluck S."/>
            <person name="Kyrpides N."/>
            <person name="Mavromatis K."/>
            <person name="Ivanova N."/>
            <person name="Saunders E."/>
            <person name="Brettin T."/>
            <person name="Detter J.C."/>
            <person name="Han C."/>
            <person name="Larimer F."/>
            <person name="Land M."/>
            <person name="Hauser L."/>
            <person name="Markowitz V."/>
            <person name="Cheng J.-F."/>
            <person name="Hugenholtz P."/>
            <person name="Woyke T."/>
            <person name="Wu D."/>
            <person name="Pukall R."/>
            <person name="Klenk H.-P."/>
            <person name="Eisen J.A."/>
        </authorList>
    </citation>
    <scope>NUCLEOTIDE SEQUENCE [LARGE SCALE GENOMIC DNA]</scope>
    <source>
        <strain evidence="2">DSM 17836 / JCM 10339 / NBRC 14399</strain>
    </source>
</reference>
<sequence length="136" mass="14519">MTNDTAHDGLDPASHAASHGVTCTRCGLAWPCEGSGSWEGGHFPSRIPNGAVVATADDLDRLITWAPGTCPVVLDAAGVAWILFWDEDGDYYAGTVECPDEGVPARCDVDDLPDRGPLYVLFNGDRDALTRMGEQR</sequence>
<dbReference type="STRING" id="479435.Kfla_2195"/>
<reference evidence="1 2" key="2">
    <citation type="journal article" date="2010" name="Stand. Genomic Sci.">
        <title>Complete genome sequence of Kribbella flavida type strain (IFO 14399).</title>
        <authorList>
            <person name="Pukall R."/>
            <person name="Lapidus A."/>
            <person name="Glavina Del Rio T."/>
            <person name="Copeland A."/>
            <person name="Tice H."/>
            <person name="Cheng J.-F."/>
            <person name="Lucas S."/>
            <person name="Chen F."/>
            <person name="Nolan M."/>
            <person name="LaButti K."/>
            <person name="Pati A."/>
            <person name="Ivanova N."/>
            <person name="Mavrommatis K."/>
            <person name="Mikhailova N."/>
            <person name="Pitluck S."/>
            <person name="Bruce D."/>
            <person name="Goodwin L."/>
            <person name="Land M."/>
            <person name="Hauser L."/>
            <person name="Chang Y.-J."/>
            <person name="Jeffries C.D."/>
            <person name="Chen A."/>
            <person name="Palaniappan K."/>
            <person name="Chain P."/>
            <person name="Rohde M."/>
            <person name="Goeker M."/>
            <person name="Bristow J."/>
            <person name="Eisen J.A."/>
            <person name="Markowitz V."/>
            <person name="Hugenholtz P."/>
            <person name="Kyrpides N.C."/>
            <person name="Klenk H.-P."/>
            <person name="Brettin T."/>
        </authorList>
    </citation>
    <scope>NUCLEOTIDE SEQUENCE [LARGE SCALE GENOMIC DNA]</scope>
    <source>
        <strain evidence="2">DSM 17836 / JCM 10339 / NBRC 14399</strain>
    </source>
</reference>
<keyword evidence="2" id="KW-1185">Reference proteome</keyword>
<dbReference type="AlphaFoldDB" id="D2PTG1"/>
<dbReference type="EMBL" id="CP001736">
    <property type="protein sequence ID" value="ADB31274.1"/>
    <property type="molecule type" value="Genomic_DNA"/>
</dbReference>
<dbReference type="HOGENOM" id="CLU_1872733_0_0_11"/>
<organism evidence="1 2">
    <name type="scientific">Kribbella flavida (strain DSM 17836 / JCM 10339 / NBRC 14399)</name>
    <dbReference type="NCBI Taxonomy" id="479435"/>
    <lineage>
        <taxon>Bacteria</taxon>
        <taxon>Bacillati</taxon>
        <taxon>Actinomycetota</taxon>
        <taxon>Actinomycetes</taxon>
        <taxon>Propionibacteriales</taxon>
        <taxon>Kribbellaceae</taxon>
        <taxon>Kribbella</taxon>
    </lineage>
</organism>
<dbReference type="Proteomes" id="UP000007967">
    <property type="component" value="Chromosome"/>
</dbReference>
<evidence type="ECO:0000313" key="1">
    <source>
        <dbReference type="EMBL" id="ADB31274.1"/>
    </source>
</evidence>
<evidence type="ECO:0000313" key="2">
    <source>
        <dbReference type="Proteomes" id="UP000007967"/>
    </source>
</evidence>
<gene>
    <name evidence="1" type="ordered locus">Kfla_2195</name>
</gene>
<protein>
    <submittedName>
        <fullName evidence="1">Uncharacterized protein</fullName>
    </submittedName>
</protein>
<dbReference type="KEGG" id="kfl:Kfla_2195"/>